<keyword evidence="2" id="KW-1185">Reference proteome</keyword>
<proteinExistence type="predicted"/>
<dbReference type="RefSeq" id="WP_168062913.1">
    <property type="nucleotide sequence ID" value="NZ_VTOW01000004.1"/>
</dbReference>
<dbReference type="NCBIfam" id="NF033832">
    <property type="entry name" value="sce7726_fam"/>
    <property type="match status" value="1"/>
</dbReference>
<evidence type="ECO:0000313" key="1">
    <source>
        <dbReference type="EMBL" id="NKE72983.1"/>
    </source>
</evidence>
<organism evidence="1 2">
    <name type="scientific">Candidatus Manganitrophus noduliformans</name>
    <dbReference type="NCBI Taxonomy" id="2606439"/>
    <lineage>
        <taxon>Bacteria</taxon>
        <taxon>Pseudomonadati</taxon>
        <taxon>Nitrospirota</taxon>
        <taxon>Nitrospiria</taxon>
        <taxon>Candidatus Troglogloeales</taxon>
        <taxon>Candidatus Manganitrophaceae</taxon>
        <taxon>Candidatus Manganitrophus</taxon>
    </lineage>
</organism>
<dbReference type="InterPro" id="IPR047729">
    <property type="entry name" value="Sce7726-like"/>
</dbReference>
<dbReference type="AlphaFoldDB" id="A0A7X6ICR7"/>
<accession>A0A7X6ICR7</accession>
<dbReference type="Proteomes" id="UP000534783">
    <property type="component" value="Unassembled WGS sequence"/>
</dbReference>
<gene>
    <name evidence="1" type="ORF">MNODULE_19705</name>
</gene>
<dbReference type="EMBL" id="VTOW01000004">
    <property type="protein sequence ID" value="NKE72983.1"/>
    <property type="molecule type" value="Genomic_DNA"/>
</dbReference>
<protein>
    <submittedName>
        <fullName evidence="1">Sce7726 family protein</fullName>
    </submittedName>
</protein>
<name>A0A7X6ICR7_9BACT</name>
<sequence length="204" mass="23185">MYSSSTLTSDQLIRTALKESLRNIHKDDHQAKIIEELGVTHGAARVDIAVINGSIHGYELKSDIDTLYRLPSQMRYYNSVFDRITLVVGKSHLHEAIKIVPEWWGITIAKIIPSGEVLFCNIREAEQNPYQTNFAVATLLWRNEALNILEESGRAKGVRSKARKVIYERLAEALDKRTLKSKVTEYLCARANWRSEILCTPDGD</sequence>
<comment type="caution">
    <text evidence="1">The sequence shown here is derived from an EMBL/GenBank/DDBJ whole genome shotgun (WGS) entry which is preliminary data.</text>
</comment>
<reference evidence="1 2" key="1">
    <citation type="journal article" date="2020" name="Nature">
        <title>Bacterial chemolithoautotrophy via manganese oxidation.</title>
        <authorList>
            <person name="Yu H."/>
            <person name="Leadbetter J.R."/>
        </authorList>
    </citation>
    <scope>NUCLEOTIDE SEQUENCE [LARGE SCALE GENOMIC DNA]</scope>
    <source>
        <strain evidence="1 2">Mn-1</strain>
    </source>
</reference>
<evidence type="ECO:0000313" key="2">
    <source>
        <dbReference type="Proteomes" id="UP000534783"/>
    </source>
</evidence>